<keyword evidence="4 8" id="KW-0812">Transmembrane</keyword>
<evidence type="ECO:0000256" key="6">
    <source>
        <dbReference type="ARBA" id="ARBA00023136"/>
    </source>
</evidence>
<name>I7G9G4_MYCS2</name>
<evidence type="ECO:0000313" key="9">
    <source>
        <dbReference type="EMBL" id="AFP42242.1"/>
    </source>
</evidence>
<feature type="transmembrane region" description="Helical" evidence="8">
    <location>
        <begin position="141"/>
        <end position="161"/>
    </location>
</feature>
<evidence type="ECO:0000256" key="1">
    <source>
        <dbReference type="ARBA" id="ARBA00004651"/>
    </source>
</evidence>
<feature type="region of interest" description="Disordered" evidence="7">
    <location>
        <begin position="1"/>
        <end position="28"/>
    </location>
</feature>
<reference evidence="9 10" key="2">
    <citation type="journal article" date="2009" name="Genome Res.">
        <title>Ortho-proteogenomics: multiple proteomes investigation through orthology and a new MS-based protocol.</title>
        <authorList>
            <person name="Gallien S."/>
            <person name="Perrodou E."/>
            <person name="Carapito C."/>
            <person name="Deshayes C."/>
            <person name="Reyrat J.M."/>
            <person name="Van Dorsselaer A."/>
            <person name="Poch O."/>
            <person name="Schaeffer C."/>
            <person name="Lecompte O."/>
        </authorList>
    </citation>
    <scope>NUCLEOTIDE SEQUENCE [LARGE SCALE GENOMIC DNA]</scope>
    <source>
        <strain evidence="10">ATCC 700084 / mc(2)155</strain>
    </source>
</reference>
<organism evidence="9 10">
    <name type="scientific">Mycolicibacterium smegmatis (strain ATCC 700084 / mc(2)155)</name>
    <name type="common">Mycobacterium smegmatis</name>
    <dbReference type="NCBI Taxonomy" id="246196"/>
    <lineage>
        <taxon>Bacteria</taxon>
        <taxon>Bacillati</taxon>
        <taxon>Actinomycetota</taxon>
        <taxon>Actinomycetes</taxon>
        <taxon>Mycobacteriales</taxon>
        <taxon>Mycobacteriaceae</taxon>
        <taxon>Mycolicibacterium</taxon>
    </lineage>
</organism>
<evidence type="ECO:0000256" key="4">
    <source>
        <dbReference type="ARBA" id="ARBA00022692"/>
    </source>
</evidence>
<sequence length="511" mass="53638">MMSSPGGRSDKSEALDPEDLPGAEAPVEPLGRSAAAGTLWLTAAQWLMRLTGLATIAILTRLLTPEDFGVVAAAMTVTPFLLLLADLGLSTYVLQVKRADQRLLSTAFWYSLTMAIVLMAAVAAFAPVIASLFDLPKAAPVLRGCSLAAGFIILCSVPAALLRREMRFRALSLQWLASAVIAQVVAVVLAFRGAGAWALVSQLVIAEAISCVLVWQAARWRPTLQFSKSEFFDMAKFGNKVIAADVIVAMRPAAEAAIISTVLGPAALGFLSIAQRLVQVTQDLGGKALVPVSTVVFAKVRESPERLQSAYLKALGIAYAAVSPLMTVVVVGGTLVVPLLFGQGWDHSVPVAQALSLAAILTLGAIIDQRLHYGIGRPGRWLVYAGCIGAVEIAVTALVAHNGLNWVAIGFVSVAFVATVIRWVLVGRLLDIPPRTLARVFAAASVAVAGSAGAGLLVLSLTGGWAPAWSLAAVMVAVGVVHIGIVRVVSPDVYRTVRSLVHRAPELDESL</sequence>
<dbReference type="PANTHER" id="PTHR30250">
    <property type="entry name" value="PST FAMILY PREDICTED COLANIC ACID TRANSPORTER"/>
    <property type="match status" value="1"/>
</dbReference>
<evidence type="ECO:0000256" key="2">
    <source>
        <dbReference type="ARBA" id="ARBA00007430"/>
    </source>
</evidence>
<dbReference type="Pfam" id="PF13440">
    <property type="entry name" value="Polysacc_synt_3"/>
    <property type="match status" value="1"/>
</dbReference>
<dbReference type="PATRIC" id="fig|246196.56.peg.5929"/>
<feature type="transmembrane region" description="Helical" evidence="8">
    <location>
        <begin position="347"/>
        <end position="367"/>
    </location>
</feature>
<evidence type="ECO:0000256" key="8">
    <source>
        <dbReference type="SAM" id="Phobius"/>
    </source>
</evidence>
<keyword evidence="5 8" id="KW-1133">Transmembrane helix</keyword>
<comment type="similarity">
    <text evidence="2">Belongs to the polysaccharide synthase family.</text>
</comment>
<reference evidence="9 10" key="1">
    <citation type="journal article" date="2007" name="Genome Biol.">
        <title>Interrupted coding sequences in Mycobacterium smegmatis: authentic mutations or sequencing errors?</title>
        <authorList>
            <person name="Deshayes C."/>
            <person name="Perrodou E."/>
            <person name="Gallien S."/>
            <person name="Euphrasie D."/>
            <person name="Schaeffer C."/>
            <person name="Van-Dorsselaer A."/>
            <person name="Poch O."/>
            <person name="Lecompte O."/>
            <person name="Reyrat J.M."/>
        </authorList>
    </citation>
    <scope>NUCLEOTIDE SEQUENCE [LARGE SCALE GENOMIC DNA]</scope>
    <source>
        <strain evidence="10">ATCC 700084 / mc(2)155</strain>
    </source>
</reference>
<evidence type="ECO:0000256" key="3">
    <source>
        <dbReference type="ARBA" id="ARBA00022475"/>
    </source>
</evidence>
<accession>I7G9G4</accession>
<dbReference type="GO" id="GO:0005886">
    <property type="term" value="C:plasma membrane"/>
    <property type="evidence" value="ECO:0007669"/>
    <property type="project" value="UniProtKB-SubCell"/>
</dbReference>
<dbReference type="PANTHER" id="PTHR30250:SF10">
    <property type="entry name" value="LIPOPOLYSACCHARIDE BIOSYNTHESIS PROTEIN WZXC"/>
    <property type="match status" value="1"/>
</dbReference>
<comment type="subcellular location">
    <subcellularLocation>
        <location evidence="1">Cell membrane</location>
        <topology evidence="1">Multi-pass membrane protein</topology>
    </subcellularLocation>
</comment>
<dbReference type="AlphaFoldDB" id="I7G9G4"/>
<proteinExistence type="inferred from homology"/>
<feature type="transmembrane region" description="Helical" evidence="8">
    <location>
        <begin position="437"/>
        <end position="462"/>
    </location>
</feature>
<feature type="transmembrane region" description="Helical" evidence="8">
    <location>
        <begin position="468"/>
        <end position="489"/>
    </location>
</feature>
<feature type="transmembrane region" description="Helical" evidence="8">
    <location>
        <begin position="70"/>
        <end position="95"/>
    </location>
</feature>
<dbReference type="EMBL" id="CP001663">
    <property type="protein sequence ID" value="AFP42242.1"/>
    <property type="molecule type" value="Genomic_DNA"/>
</dbReference>
<feature type="transmembrane region" description="Helical" evidence="8">
    <location>
        <begin position="316"/>
        <end position="341"/>
    </location>
</feature>
<feature type="transmembrane region" description="Helical" evidence="8">
    <location>
        <begin position="379"/>
        <end position="400"/>
    </location>
</feature>
<dbReference type="KEGG" id="msg:MSMEI_5809"/>
<evidence type="ECO:0000256" key="5">
    <source>
        <dbReference type="ARBA" id="ARBA00022989"/>
    </source>
</evidence>
<feature type="transmembrane region" description="Helical" evidence="8">
    <location>
        <begin position="406"/>
        <end position="425"/>
    </location>
</feature>
<keyword evidence="3" id="KW-1003">Cell membrane</keyword>
<keyword evidence="6 8" id="KW-0472">Membrane</keyword>
<evidence type="ECO:0000256" key="7">
    <source>
        <dbReference type="SAM" id="MobiDB-lite"/>
    </source>
</evidence>
<gene>
    <name evidence="9" type="ordered locus">MSMEI_5809</name>
</gene>
<feature type="transmembrane region" description="Helical" evidence="8">
    <location>
        <begin position="173"/>
        <end position="191"/>
    </location>
</feature>
<dbReference type="Proteomes" id="UP000006158">
    <property type="component" value="Chromosome"/>
</dbReference>
<feature type="transmembrane region" description="Helical" evidence="8">
    <location>
        <begin position="197"/>
        <end position="218"/>
    </location>
</feature>
<dbReference type="InterPro" id="IPR050833">
    <property type="entry name" value="Poly_Biosynth_Transport"/>
</dbReference>
<feature type="transmembrane region" description="Helical" evidence="8">
    <location>
        <begin position="107"/>
        <end position="129"/>
    </location>
</feature>
<protein>
    <submittedName>
        <fullName evidence="9">Polysaccharide biosynthesis protein</fullName>
    </submittedName>
</protein>
<evidence type="ECO:0000313" key="10">
    <source>
        <dbReference type="Proteomes" id="UP000006158"/>
    </source>
</evidence>